<dbReference type="Pfam" id="PF03171">
    <property type="entry name" value="2OG-FeII_Oxy"/>
    <property type="match status" value="1"/>
</dbReference>
<evidence type="ECO:0000256" key="2">
    <source>
        <dbReference type="ARBA" id="ARBA00022723"/>
    </source>
</evidence>
<dbReference type="EMBL" id="CM026432">
    <property type="protein sequence ID" value="KAG0556234.1"/>
    <property type="molecule type" value="Genomic_DNA"/>
</dbReference>
<keyword evidence="3 4" id="KW-0408">Iron</keyword>
<feature type="domain" description="Fe2OG dioxygenase" evidence="6">
    <location>
        <begin position="211"/>
        <end position="311"/>
    </location>
</feature>
<organism evidence="7 8">
    <name type="scientific">Ceratodon purpureus</name>
    <name type="common">Fire moss</name>
    <name type="synonym">Dicranum purpureum</name>
    <dbReference type="NCBI Taxonomy" id="3225"/>
    <lineage>
        <taxon>Eukaryota</taxon>
        <taxon>Viridiplantae</taxon>
        <taxon>Streptophyta</taxon>
        <taxon>Embryophyta</taxon>
        <taxon>Bryophyta</taxon>
        <taxon>Bryophytina</taxon>
        <taxon>Bryopsida</taxon>
        <taxon>Dicranidae</taxon>
        <taxon>Pseudoditrichales</taxon>
        <taxon>Ditrichaceae</taxon>
        <taxon>Ceratodon</taxon>
    </lineage>
</organism>
<dbReference type="InterPro" id="IPR026992">
    <property type="entry name" value="DIOX_N"/>
</dbReference>
<sequence>MAAQDMSNMVGPLAKERKQEAGDEDTSVQTLAGNGMLEVPRRFIRSETELASFTPHSTLSLEPMPMIDLEGLHDYRRQFTMAAISSACLHWGCFQVVNHEIPQSILDDALRSAREFFEMTAKEKQTYKMELESPNGSGYGIQSLESKDKVLDWGDVMFHKNMDKWPAKPATYKSAMVSYARETRKVLETLLDVVSVELRLMPTYFRDLFGDFEQSLRVNYYPSCPQPELVLGLRSHTDPVVFTALLEDQTRGLQVKNGEKWVTVDPEPDAVVIFVGDQLQIASNGRCKAVTHRAVVNKDTDRISIAMGLAPSPKVVVRPAPELLEKGSPARYEGRTYGEFKANLAHGVRW</sequence>
<name>A0A8T0GD04_CERPU</name>
<dbReference type="PROSITE" id="PS51471">
    <property type="entry name" value="FE2OG_OXY"/>
    <property type="match status" value="1"/>
</dbReference>
<evidence type="ECO:0000256" key="5">
    <source>
        <dbReference type="SAM" id="MobiDB-lite"/>
    </source>
</evidence>
<dbReference type="SUPFAM" id="SSF51197">
    <property type="entry name" value="Clavaminate synthase-like"/>
    <property type="match status" value="1"/>
</dbReference>
<dbReference type="InterPro" id="IPR027443">
    <property type="entry name" value="IPNS-like_sf"/>
</dbReference>
<dbReference type="AlphaFoldDB" id="A0A8T0GD04"/>
<evidence type="ECO:0000256" key="3">
    <source>
        <dbReference type="ARBA" id="ARBA00023004"/>
    </source>
</evidence>
<comment type="caution">
    <text evidence="7">The sequence shown here is derived from an EMBL/GenBank/DDBJ whole genome shotgun (WGS) entry which is preliminary data.</text>
</comment>
<dbReference type="InterPro" id="IPR044861">
    <property type="entry name" value="IPNS-like_FE2OG_OXY"/>
</dbReference>
<protein>
    <recommendedName>
        <fullName evidence="6">Fe2OG dioxygenase domain-containing protein</fullName>
    </recommendedName>
</protein>
<dbReference type="PANTHER" id="PTHR47991">
    <property type="entry name" value="OXOGLUTARATE/IRON-DEPENDENT DIOXYGENASE"/>
    <property type="match status" value="1"/>
</dbReference>
<dbReference type="GO" id="GO:0016491">
    <property type="term" value="F:oxidoreductase activity"/>
    <property type="evidence" value="ECO:0007669"/>
    <property type="project" value="UniProtKB-KW"/>
</dbReference>
<feature type="region of interest" description="Disordered" evidence="5">
    <location>
        <begin position="1"/>
        <end position="27"/>
    </location>
</feature>
<dbReference type="GO" id="GO:0046872">
    <property type="term" value="F:metal ion binding"/>
    <property type="evidence" value="ECO:0007669"/>
    <property type="project" value="UniProtKB-KW"/>
</dbReference>
<evidence type="ECO:0000256" key="1">
    <source>
        <dbReference type="ARBA" id="ARBA00008056"/>
    </source>
</evidence>
<dbReference type="InterPro" id="IPR050295">
    <property type="entry name" value="Plant_2OG-oxidoreductases"/>
</dbReference>
<evidence type="ECO:0000313" key="8">
    <source>
        <dbReference type="Proteomes" id="UP000822688"/>
    </source>
</evidence>
<proteinExistence type="inferred from homology"/>
<keyword evidence="8" id="KW-1185">Reference proteome</keyword>
<comment type="similarity">
    <text evidence="1 4">Belongs to the iron/ascorbate-dependent oxidoreductase family.</text>
</comment>
<evidence type="ECO:0000256" key="4">
    <source>
        <dbReference type="RuleBase" id="RU003682"/>
    </source>
</evidence>
<dbReference type="Pfam" id="PF14226">
    <property type="entry name" value="DIOX_N"/>
    <property type="match status" value="1"/>
</dbReference>
<dbReference type="Gene3D" id="2.60.120.330">
    <property type="entry name" value="B-lactam Antibiotic, Isopenicillin N Synthase, Chain"/>
    <property type="match status" value="1"/>
</dbReference>
<accession>A0A8T0GD04</accession>
<dbReference type="Proteomes" id="UP000822688">
    <property type="component" value="Chromosome 11"/>
</dbReference>
<keyword evidence="2 4" id="KW-0479">Metal-binding</keyword>
<dbReference type="InterPro" id="IPR005123">
    <property type="entry name" value="Oxoglu/Fe-dep_dioxygenase_dom"/>
</dbReference>
<reference evidence="7 8" key="1">
    <citation type="submission" date="2020-06" db="EMBL/GenBank/DDBJ databases">
        <title>WGS assembly of Ceratodon purpureus strain R40.</title>
        <authorList>
            <person name="Carey S.B."/>
            <person name="Jenkins J."/>
            <person name="Shu S."/>
            <person name="Lovell J.T."/>
            <person name="Sreedasyam A."/>
            <person name="Maumus F."/>
            <person name="Tiley G.P."/>
            <person name="Fernandez-Pozo N."/>
            <person name="Barry K."/>
            <person name="Chen C."/>
            <person name="Wang M."/>
            <person name="Lipzen A."/>
            <person name="Daum C."/>
            <person name="Saski C.A."/>
            <person name="Payton A.C."/>
            <person name="Mcbreen J.C."/>
            <person name="Conrad R.E."/>
            <person name="Kollar L.M."/>
            <person name="Olsson S."/>
            <person name="Huttunen S."/>
            <person name="Landis J.B."/>
            <person name="Wickett N.J."/>
            <person name="Johnson M.G."/>
            <person name="Rensing S.A."/>
            <person name="Grimwood J."/>
            <person name="Schmutz J."/>
            <person name="Mcdaniel S.F."/>
        </authorList>
    </citation>
    <scope>NUCLEOTIDE SEQUENCE [LARGE SCALE GENOMIC DNA]</scope>
    <source>
        <strain evidence="7 8">R40</strain>
    </source>
</reference>
<keyword evidence="4" id="KW-0560">Oxidoreductase</keyword>
<evidence type="ECO:0000313" key="7">
    <source>
        <dbReference type="EMBL" id="KAG0556234.1"/>
    </source>
</evidence>
<gene>
    <name evidence="7" type="ORF">KC19_11G037200</name>
</gene>
<evidence type="ECO:0000259" key="6">
    <source>
        <dbReference type="PROSITE" id="PS51471"/>
    </source>
</evidence>